<feature type="coiled-coil region" evidence="1">
    <location>
        <begin position="3"/>
        <end position="37"/>
    </location>
</feature>
<evidence type="ECO:0000313" key="2">
    <source>
        <dbReference type="EMBL" id="KAJ7762027.1"/>
    </source>
</evidence>
<evidence type="ECO:0000256" key="1">
    <source>
        <dbReference type="SAM" id="Coils"/>
    </source>
</evidence>
<proteinExistence type="predicted"/>
<keyword evidence="3" id="KW-1185">Reference proteome</keyword>
<accession>A0AAD7JCK0</accession>
<dbReference type="AlphaFoldDB" id="A0AAD7JCK0"/>
<evidence type="ECO:0000313" key="3">
    <source>
        <dbReference type="Proteomes" id="UP001215280"/>
    </source>
</evidence>
<dbReference type="Proteomes" id="UP001215280">
    <property type="component" value="Unassembled WGS sequence"/>
</dbReference>
<sequence length="185" mass="21083">MSAEELQARIEEISVDIERQKESLRNLESSKSLLQRQLNSILDPVARLPLEISSEIFVRCLPSLPEAGAVDIPMLLLNICNSWSRIAISTPALWVAIRVESPRATGLRKGLQIWLQRARHRPLSLSFGGCFDDEVATVVRQHTQQLKNLEVYHDDPNQVDDVDPFLGMGRFSSLENPHDWRFTRD</sequence>
<evidence type="ECO:0008006" key="4">
    <source>
        <dbReference type="Google" id="ProtNLM"/>
    </source>
</evidence>
<keyword evidence="1" id="KW-0175">Coiled coil</keyword>
<reference evidence="2" key="1">
    <citation type="submission" date="2023-03" db="EMBL/GenBank/DDBJ databases">
        <title>Massive genome expansion in bonnet fungi (Mycena s.s.) driven by repeated elements and novel gene families across ecological guilds.</title>
        <authorList>
            <consortium name="Lawrence Berkeley National Laboratory"/>
            <person name="Harder C.B."/>
            <person name="Miyauchi S."/>
            <person name="Viragh M."/>
            <person name="Kuo A."/>
            <person name="Thoen E."/>
            <person name="Andreopoulos B."/>
            <person name="Lu D."/>
            <person name="Skrede I."/>
            <person name="Drula E."/>
            <person name="Henrissat B."/>
            <person name="Morin E."/>
            <person name="Kohler A."/>
            <person name="Barry K."/>
            <person name="LaButti K."/>
            <person name="Morin E."/>
            <person name="Salamov A."/>
            <person name="Lipzen A."/>
            <person name="Mereny Z."/>
            <person name="Hegedus B."/>
            <person name="Baldrian P."/>
            <person name="Stursova M."/>
            <person name="Weitz H."/>
            <person name="Taylor A."/>
            <person name="Grigoriev I.V."/>
            <person name="Nagy L.G."/>
            <person name="Martin F."/>
            <person name="Kauserud H."/>
        </authorList>
    </citation>
    <scope>NUCLEOTIDE SEQUENCE</scope>
    <source>
        <strain evidence="2">CBHHK188m</strain>
    </source>
</reference>
<dbReference type="EMBL" id="JARJLG010000044">
    <property type="protein sequence ID" value="KAJ7762027.1"/>
    <property type="molecule type" value="Genomic_DNA"/>
</dbReference>
<gene>
    <name evidence="2" type="ORF">DFH07DRAFT_918081</name>
</gene>
<name>A0AAD7JCK0_9AGAR</name>
<protein>
    <recommendedName>
        <fullName evidence="4">F-box domain-containing protein</fullName>
    </recommendedName>
</protein>
<organism evidence="2 3">
    <name type="scientific">Mycena maculata</name>
    <dbReference type="NCBI Taxonomy" id="230809"/>
    <lineage>
        <taxon>Eukaryota</taxon>
        <taxon>Fungi</taxon>
        <taxon>Dikarya</taxon>
        <taxon>Basidiomycota</taxon>
        <taxon>Agaricomycotina</taxon>
        <taxon>Agaricomycetes</taxon>
        <taxon>Agaricomycetidae</taxon>
        <taxon>Agaricales</taxon>
        <taxon>Marasmiineae</taxon>
        <taxon>Mycenaceae</taxon>
        <taxon>Mycena</taxon>
    </lineage>
</organism>
<comment type="caution">
    <text evidence="2">The sequence shown here is derived from an EMBL/GenBank/DDBJ whole genome shotgun (WGS) entry which is preliminary data.</text>
</comment>